<reference evidence="3 4" key="1">
    <citation type="submission" date="2016-01" db="EMBL/GenBank/DDBJ databases">
        <title>Genome sequence of the yeast Holleya sinecauda.</title>
        <authorList>
            <person name="Dietrich F.S."/>
        </authorList>
    </citation>
    <scope>NUCLEOTIDE SEQUENCE [LARGE SCALE GENOMIC DNA]</scope>
    <source>
        <strain evidence="3 4">ATCC 58844</strain>
    </source>
</reference>
<comment type="similarity">
    <text evidence="1">Belongs to the protein kinase superfamily. ADCK protein kinase family.</text>
</comment>
<dbReference type="GO" id="GO:0005743">
    <property type="term" value="C:mitochondrial inner membrane"/>
    <property type="evidence" value="ECO:0007669"/>
    <property type="project" value="TreeGrafter"/>
</dbReference>
<gene>
    <name evidence="3" type="ORF">AW171_hschr63678</name>
</gene>
<dbReference type="InterPro" id="IPR004147">
    <property type="entry name" value="ABC1_dom"/>
</dbReference>
<dbReference type="GO" id="GO:0007005">
    <property type="term" value="P:mitochondrion organization"/>
    <property type="evidence" value="ECO:0007669"/>
    <property type="project" value="TreeGrafter"/>
</dbReference>
<protein>
    <submittedName>
        <fullName evidence="3">HFL148Wp</fullName>
    </submittedName>
</protein>
<evidence type="ECO:0000313" key="3">
    <source>
        <dbReference type="EMBL" id="AMD21708.1"/>
    </source>
</evidence>
<dbReference type="InterPro" id="IPR011009">
    <property type="entry name" value="Kinase-like_dom_sf"/>
</dbReference>
<dbReference type="GeneID" id="28725012"/>
<evidence type="ECO:0000259" key="2">
    <source>
        <dbReference type="Pfam" id="PF03109"/>
    </source>
</evidence>
<feature type="domain" description="ABC1 atypical kinase-like" evidence="2">
    <location>
        <begin position="169"/>
        <end position="421"/>
    </location>
</feature>
<proteinExistence type="inferred from homology"/>
<dbReference type="AlphaFoldDB" id="A0A109V028"/>
<evidence type="ECO:0000256" key="1">
    <source>
        <dbReference type="ARBA" id="ARBA00009670"/>
    </source>
</evidence>
<dbReference type="STRING" id="45286.A0A109V028"/>
<evidence type="ECO:0000313" key="4">
    <source>
        <dbReference type="Proteomes" id="UP000243052"/>
    </source>
</evidence>
<dbReference type="CDD" id="cd13969">
    <property type="entry name" value="ADCK1-like"/>
    <property type="match status" value="1"/>
</dbReference>
<name>A0A109V028_9SACH</name>
<dbReference type="PANTHER" id="PTHR43173:SF19">
    <property type="entry name" value="AARF DOMAIN-CONTAINING PROTEIN KINASE 1"/>
    <property type="match status" value="1"/>
</dbReference>
<dbReference type="InterPro" id="IPR051130">
    <property type="entry name" value="Mito_struct-func_regulator"/>
</dbReference>
<dbReference type="EMBL" id="CP014246">
    <property type="protein sequence ID" value="AMD21708.1"/>
    <property type="molecule type" value="Genomic_DNA"/>
</dbReference>
<dbReference type="GO" id="GO:0055088">
    <property type="term" value="P:lipid homeostasis"/>
    <property type="evidence" value="ECO:0007669"/>
    <property type="project" value="TreeGrafter"/>
</dbReference>
<dbReference type="Proteomes" id="UP000243052">
    <property type="component" value="Chromosome vi"/>
</dbReference>
<dbReference type="InterPro" id="IPR045307">
    <property type="entry name" value="ADCK1_dom"/>
</dbReference>
<accession>A0A109V028</accession>
<dbReference type="RefSeq" id="XP_017988704.1">
    <property type="nucleotide sequence ID" value="XM_018133170.1"/>
</dbReference>
<dbReference type="PANTHER" id="PTHR43173">
    <property type="entry name" value="ABC1 FAMILY PROTEIN"/>
    <property type="match status" value="1"/>
</dbReference>
<keyword evidence="4" id="KW-1185">Reference proteome</keyword>
<dbReference type="SUPFAM" id="SSF56112">
    <property type="entry name" value="Protein kinase-like (PK-like)"/>
    <property type="match status" value="1"/>
</dbReference>
<dbReference type="OrthoDB" id="427480at2759"/>
<dbReference type="Pfam" id="PF03109">
    <property type="entry name" value="ABC1"/>
    <property type="match status" value="1"/>
</dbReference>
<sequence length="581" mass="67099">MWPRLGSFSFNSVRLIRFKPTLLRNQPGFASRRFSKAVNKNEIEEYGRRKGSKIAGRVFISSILLGTVLYHTNDTAYDVMRHIAITTVRVSVVTHATLLCCYHYKRTLSKKYSSDEEYQEALSKCHKKCALIALRALEKNGGIHIKLGQHIGAMTYVLPPEWTSTMIPLQDRCPQSSIKEIDELFRHDLKRGLTDVFETFDTEPIGVASLAQVHVATLKGSGKKVAVKCQHLRLKEFVPLDVMLTQNVFNALDFMFPEYPMSWLSDELQSSIYVELDFTKEAQNAINTAKYFSKYSKLTALRIPQVISADKRILIMEFVEGERLDNLKYLDDNKINRTEVSSCLSHIFNNMIFTPNVSIHCDPHGGNLAIRALEHPYAGHNFEIILYDHGLYRTPSTELKRDYAKFWLALLDRDHEGMKKYLKKFANVTDEQFPILAAAITGRSIETALNYDIKKTRSMEEINQMKHALLKGSLLAQIMAILSRVPRIVLLILKTNDLTRSLDESLENPLGLERTFLILAQYCAKTVYDETRENIDQYYKKWSIRWIFNELKAWVEYQRRKNQLVIYDIASWWRSSAYSSM</sequence>
<organism evidence="3 4">
    <name type="scientific">Eremothecium sinecaudum</name>
    <dbReference type="NCBI Taxonomy" id="45286"/>
    <lineage>
        <taxon>Eukaryota</taxon>
        <taxon>Fungi</taxon>
        <taxon>Dikarya</taxon>
        <taxon>Ascomycota</taxon>
        <taxon>Saccharomycotina</taxon>
        <taxon>Saccharomycetes</taxon>
        <taxon>Saccharomycetales</taxon>
        <taxon>Saccharomycetaceae</taxon>
        <taxon>Eremothecium</taxon>
    </lineage>
</organism>